<dbReference type="Proteomes" id="UP000265515">
    <property type="component" value="Unassembled WGS sequence"/>
</dbReference>
<organism evidence="1 2">
    <name type="scientific">Chara braunii</name>
    <name type="common">Braun's stonewort</name>
    <dbReference type="NCBI Taxonomy" id="69332"/>
    <lineage>
        <taxon>Eukaryota</taxon>
        <taxon>Viridiplantae</taxon>
        <taxon>Streptophyta</taxon>
        <taxon>Charophyceae</taxon>
        <taxon>Charales</taxon>
        <taxon>Characeae</taxon>
        <taxon>Chara</taxon>
    </lineage>
</organism>
<dbReference type="AlphaFoldDB" id="A0A388K0W4"/>
<protein>
    <recommendedName>
        <fullName evidence="3">Reverse transcriptase domain-containing protein</fullName>
    </recommendedName>
</protein>
<evidence type="ECO:0000313" key="1">
    <source>
        <dbReference type="EMBL" id="GBG63667.1"/>
    </source>
</evidence>
<gene>
    <name evidence="1" type="ORF">CBR_g38979</name>
</gene>
<comment type="caution">
    <text evidence="1">The sequence shown here is derived from an EMBL/GenBank/DDBJ whole genome shotgun (WGS) entry which is preliminary data.</text>
</comment>
<evidence type="ECO:0000313" key="2">
    <source>
        <dbReference type="Proteomes" id="UP000265515"/>
    </source>
</evidence>
<evidence type="ECO:0008006" key="3">
    <source>
        <dbReference type="Google" id="ProtNLM"/>
    </source>
</evidence>
<reference evidence="1 2" key="1">
    <citation type="journal article" date="2018" name="Cell">
        <title>The Chara Genome: Secondary Complexity and Implications for Plant Terrestrialization.</title>
        <authorList>
            <person name="Nishiyama T."/>
            <person name="Sakayama H."/>
            <person name="Vries J.D."/>
            <person name="Buschmann H."/>
            <person name="Saint-Marcoux D."/>
            <person name="Ullrich K.K."/>
            <person name="Haas F.B."/>
            <person name="Vanderstraeten L."/>
            <person name="Becker D."/>
            <person name="Lang D."/>
            <person name="Vosolsobe S."/>
            <person name="Rombauts S."/>
            <person name="Wilhelmsson P.K.I."/>
            <person name="Janitza P."/>
            <person name="Kern R."/>
            <person name="Heyl A."/>
            <person name="Rumpler F."/>
            <person name="Villalobos L.I.A.C."/>
            <person name="Clay J.M."/>
            <person name="Skokan R."/>
            <person name="Toyoda A."/>
            <person name="Suzuki Y."/>
            <person name="Kagoshima H."/>
            <person name="Schijlen E."/>
            <person name="Tajeshwar N."/>
            <person name="Catarino B."/>
            <person name="Hetherington A.J."/>
            <person name="Saltykova A."/>
            <person name="Bonnot C."/>
            <person name="Breuninger H."/>
            <person name="Symeonidi A."/>
            <person name="Radhakrishnan G.V."/>
            <person name="Van Nieuwerburgh F."/>
            <person name="Deforce D."/>
            <person name="Chang C."/>
            <person name="Karol K.G."/>
            <person name="Hedrich R."/>
            <person name="Ulvskov P."/>
            <person name="Glockner G."/>
            <person name="Delwiche C.F."/>
            <person name="Petrasek J."/>
            <person name="Van de Peer Y."/>
            <person name="Friml J."/>
            <person name="Beilby M."/>
            <person name="Dolan L."/>
            <person name="Kohara Y."/>
            <person name="Sugano S."/>
            <person name="Fujiyama A."/>
            <person name="Delaux P.-M."/>
            <person name="Quint M."/>
            <person name="TheiBen G."/>
            <person name="Hagemann M."/>
            <person name="Harholt J."/>
            <person name="Dunand C."/>
            <person name="Zachgo S."/>
            <person name="Langdale J."/>
            <person name="Maumus F."/>
            <person name="Straeten D.V.D."/>
            <person name="Gould S.B."/>
            <person name="Rensing S.A."/>
        </authorList>
    </citation>
    <scope>NUCLEOTIDE SEQUENCE [LARGE SCALE GENOMIC DNA]</scope>
    <source>
        <strain evidence="1 2">S276</strain>
    </source>
</reference>
<dbReference type="Gramene" id="GBG63667">
    <property type="protein sequence ID" value="GBG63667"/>
    <property type="gene ID" value="CBR_g38979"/>
</dbReference>
<sequence length="551" mass="62946">MEKGVELEILHLRRWKPKISKDKNFLISILRRKNRVGALKNCNLDVLIRLTGAAQDFQKAATTAYLRRIIGRTIKSCFGWSLNSKVTVKLKFDDRIRIAEVRKFLNDKLEESVIPACLKNHARRGWANWRGPRPMVSRGDAEACLTGEPDAKTRFLDLREVHRLKARLDGLVLTPLDRNPGDTLVLCPKVYYEAMLELFVASTGYVVTGIQEAKVMEEMRSDVEKAGLTNLVQWDKKGKIGEAYVMPKHKDLTRFRPICPTYSEPTIKGCRLVVKALNHMLYTLPRDWHFNLKSVSSLVLTLDRINKMVGRRMGISSVLSAMSYDIKDMFSKLPHDEIEEAVDWLVDYHLGKGRRQVRVSAWGKGCTFGRTAGDYHWRSVDLQQIKCFVRMELRHAYTQATGVLLRQVIEIPMGKSTSPPLACILCAFAEFKFLRNLGRASRDVFGVRLMDDVSLVVLERRHSSMTAEEIQSQFESCYPKNLLLKRTNDGSGSRDFWGTQMSVNQIQPFVTSYQTAKNERTIWGVGTQLELKNGQSYRSWGSKQQKSACDC</sequence>
<name>A0A388K0W4_CHABU</name>
<keyword evidence="2" id="KW-1185">Reference proteome</keyword>
<proteinExistence type="predicted"/>
<accession>A0A388K0W4</accession>
<dbReference type="EMBL" id="BFEA01000041">
    <property type="protein sequence ID" value="GBG63667.1"/>
    <property type="molecule type" value="Genomic_DNA"/>
</dbReference>